<dbReference type="EMBL" id="CAIIXF020000002">
    <property type="protein sequence ID" value="CAH1777983.1"/>
    <property type="molecule type" value="Genomic_DNA"/>
</dbReference>
<dbReference type="Pfam" id="PF04666">
    <property type="entry name" value="MGAT4_cons"/>
    <property type="match status" value="1"/>
</dbReference>
<keyword evidence="3" id="KW-1185">Reference proteome</keyword>
<dbReference type="InterPro" id="IPR006759">
    <property type="entry name" value="Glyco_transf_54"/>
</dbReference>
<dbReference type="GO" id="GO:0005793">
    <property type="term" value="C:endoplasmic reticulum-Golgi intermediate compartment"/>
    <property type="evidence" value="ECO:0007669"/>
    <property type="project" value="TreeGrafter"/>
</dbReference>
<organism evidence="2 3">
    <name type="scientific">Owenia fusiformis</name>
    <name type="common">Polychaete worm</name>
    <dbReference type="NCBI Taxonomy" id="6347"/>
    <lineage>
        <taxon>Eukaryota</taxon>
        <taxon>Metazoa</taxon>
        <taxon>Spiralia</taxon>
        <taxon>Lophotrochozoa</taxon>
        <taxon>Annelida</taxon>
        <taxon>Polychaeta</taxon>
        <taxon>Sedentaria</taxon>
        <taxon>Canalipalpata</taxon>
        <taxon>Sabellida</taxon>
        <taxon>Oweniida</taxon>
        <taxon>Oweniidae</taxon>
        <taxon>Owenia</taxon>
    </lineage>
</organism>
<accession>A0A8J1THP9</accession>
<evidence type="ECO:0000313" key="2">
    <source>
        <dbReference type="EMBL" id="CAH1777983.1"/>
    </source>
</evidence>
<feature type="non-terminal residue" evidence="2">
    <location>
        <position position="306"/>
    </location>
</feature>
<dbReference type="GO" id="GO:0005783">
    <property type="term" value="C:endoplasmic reticulum"/>
    <property type="evidence" value="ECO:0007669"/>
    <property type="project" value="TreeGrafter"/>
</dbReference>
<dbReference type="OrthoDB" id="2016523at2759"/>
<proteinExistence type="predicted"/>
<evidence type="ECO:0000259" key="1">
    <source>
        <dbReference type="Pfam" id="PF04666"/>
    </source>
</evidence>
<comment type="caution">
    <text evidence="2">The sequence shown here is derived from an EMBL/GenBank/DDBJ whole genome shotgun (WGS) entry which is preliminary data.</text>
</comment>
<dbReference type="Proteomes" id="UP000749559">
    <property type="component" value="Unassembled WGS sequence"/>
</dbReference>
<gene>
    <name evidence="2" type="ORF">OFUS_LOCUS4959</name>
</gene>
<name>A0A8J1THP9_OWEFU</name>
<feature type="domain" description="MGAT4 conserved region" evidence="1">
    <location>
        <begin position="125"/>
        <end position="280"/>
    </location>
</feature>
<dbReference type="GO" id="GO:0006487">
    <property type="term" value="P:protein N-linked glycosylation"/>
    <property type="evidence" value="ECO:0007669"/>
    <property type="project" value="TreeGrafter"/>
</dbReference>
<dbReference type="PANTHER" id="PTHR12062:SF9">
    <property type="entry name" value="ALPHA-1,3-MANNOSYL-GLYCOPROTEIN 4-BETA-N-ACETYLGLUCOSAMINYLTRANSFERASE A, ISOFORM A"/>
    <property type="match status" value="1"/>
</dbReference>
<protein>
    <recommendedName>
        <fullName evidence="1">MGAT4 conserved region domain-containing protein</fullName>
    </recommendedName>
</protein>
<evidence type="ECO:0000313" key="3">
    <source>
        <dbReference type="Proteomes" id="UP000749559"/>
    </source>
</evidence>
<dbReference type="GO" id="GO:0005795">
    <property type="term" value="C:Golgi stack"/>
    <property type="evidence" value="ECO:0007669"/>
    <property type="project" value="TreeGrafter"/>
</dbReference>
<dbReference type="GO" id="GO:0008375">
    <property type="term" value="F:acetylglucosaminyltransferase activity"/>
    <property type="evidence" value="ECO:0007669"/>
    <property type="project" value="TreeGrafter"/>
</dbReference>
<dbReference type="AlphaFoldDB" id="A0A8J1THP9"/>
<reference evidence="2" key="1">
    <citation type="submission" date="2022-03" db="EMBL/GenBank/DDBJ databases">
        <authorList>
            <person name="Martin C."/>
        </authorList>
    </citation>
    <scope>NUCLEOTIDE SEQUENCE</scope>
</reference>
<dbReference type="InterPro" id="IPR057279">
    <property type="entry name" value="MGAT4"/>
</dbReference>
<sequence length="306" mass="34237">SIGGQMRVLINWKNAALLGIIIVLLPVAYVVLFTGPDLNQEELLELRLSELRDRLHFAETLNKERESDIHTLRAQLHVIMGAEGGAPSNTSVNGSVIPRGLSQLGPEVRQLLMNLSSSSSDIQPPSIFHYLPHLIGKSEGLSPHHRLSKGRVGVSIAIGIPHIKRDGVVYIMETLQSLIESLDEVEKSDCVIIVCIAEPEHDDYVKKTSSEVEKMFPDAVRSGLLEVISPPKIFYPSFKNLKETFGDPIDRVKWRTKQNLDYSFLMLYAKSKATYYVQVSVIFKVKLPIMYSLKMMSSLSQAILQL</sequence>
<dbReference type="PANTHER" id="PTHR12062">
    <property type="entry name" value="N-ACETYLGLUCOSAMINYLTRANSFERASE VI"/>
    <property type="match status" value="1"/>
</dbReference>